<dbReference type="AlphaFoldDB" id="A0A3A8IAZ2"/>
<proteinExistence type="predicted"/>
<keyword evidence="4" id="KW-1185">Reference proteome</keyword>
<dbReference type="InterPro" id="IPR012433">
    <property type="entry name" value="Imm11"/>
</dbReference>
<gene>
    <name evidence="3" type="ORF">HMI49_34360</name>
</gene>
<evidence type="ECO:0000259" key="2">
    <source>
        <dbReference type="Pfam" id="PF07791"/>
    </source>
</evidence>
<comment type="caution">
    <text evidence="3">The sequence shown here is derived from an EMBL/GenBank/DDBJ whole genome shotgun (WGS) entry which is preliminary data.</text>
</comment>
<dbReference type="OrthoDB" id="5509251at2"/>
<dbReference type="EMBL" id="JABFJV010000305">
    <property type="protein sequence ID" value="NOK38295.1"/>
    <property type="molecule type" value="Genomic_DNA"/>
</dbReference>
<name>A0A3A8IAZ2_9BACT</name>
<feature type="region of interest" description="Disordered" evidence="1">
    <location>
        <begin position="36"/>
        <end position="68"/>
    </location>
</feature>
<evidence type="ECO:0000256" key="1">
    <source>
        <dbReference type="SAM" id="MobiDB-lite"/>
    </source>
</evidence>
<dbReference type="RefSeq" id="WP_120524815.1">
    <property type="nucleotide sequence ID" value="NZ_JABFJV010000305.1"/>
</dbReference>
<evidence type="ECO:0000313" key="3">
    <source>
        <dbReference type="EMBL" id="NOK38295.1"/>
    </source>
</evidence>
<organism evidence="3 4">
    <name type="scientific">Corallococcus exercitus</name>
    <dbReference type="NCBI Taxonomy" id="2316736"/>
    <lineage>
        <taxon>Bacteria</taxon>
        <taxon>Pseudomonadati</taxon>
        <taxon>Myxococcota</taxon>
        <taxon>Myxococcia</taxon>
        <taxon>Myxococcales</taxon>
        <taxon>Cystobacterineae</taxon>
        <taxon>Myxococcaceae</taxon>
        <taxon>Corallococcus</taxon>
    </lineage>
</organism>
<feature type="compositionally biased region" description="Polar residues" evidence="1">
    <location>
        <begin position="59"/>
        <end position="68"/>
    </location>
</feature>
<dbReference type="Proteomes" id="UP000563426">
    <property type="component" value="Unassembled WGS sequence"/>
</dbReference>
<reference evidence="3 4" key="1">
    <citation type="submission" date="2020-05" db="EMBL/GenBank/DDBJ databases">
        <authorList>
            <person name="Whitworth D."/>
        </authorList>
    </citation>
    <scope>NUCLEOTIDE SEQUENCE [LARGE SCALE GENOMIC DNA]</scope>
    <source>
        <strain evidence="3 4">AB043B</strain>
    </source>
</reference>
<protein>
    <recommendedName>
        <fullName evidence="2">Immunity MXAN-0049 protein domain-containing protein</fullName>
    </recommendedName>
</protein>
<accession>A0A3A8IAZ2</accession>
<dbReference type="Pfam" id="PF07791">
    <property type="entry name" value="Imm11"/>
    <property type="match status" value="1"/>
</dbReference>
<sequence length="198" mass="21799">MSDDNFYDIGIADVHQWVLELPAPASGGELDDPWMFGDGRRLPDPGPLASRPFRKGPQRSFSVANSGRTPIGDEQVANVFRRLAPDDVQTFPIKIEGTGKHLYVINATKCFKCVDEENSKEVQIYPPDGVAPERVGTYRAIHGLRIDPAKTEGARVFRIQGYSSALIVSEEIKTALEEVGNLGVSFERVTGPHNTHPE</sequence>
<evidence type="ECO:0000313" key="4">
    <source>
        <dbReference type="Proteomes" id="UP000563426"/>
    </source>
</evidence>
<feature type="domain" description="Immunity MXAN-0049 protein" evidence="2">
    <location>
        <begin position="80"/>
        <end position="189"/>
    </location>
</feature>